<evidence type="ECO:0000256" key="8">
    <source>
        <dbReference type="SAM" id="Phobius"/>
    </source>
</evidence>
<feature type="transmembrane region" description="Helical" evidence="8">
    <location>
        <begin position="106"/>
        <end position="126"/>
    </location>
</feature>
<gene>
    <name evidence="9" type="primary">mreD</name>
    <name evidence="9" type="ORF">ACE41H_10930</name>
</gene>
<keyword evidence="5" id="KW-0133">Cell shape</keyword>
<comment type="caution">
    <text evidence="9">The sequence shown here is derived from an EMBL/GenBank/DDBJ whole genome shotgun (WGS) entry which is preliminary data.</text>
</comment>
<dbReference type="NCBIfam" id="TIGR03426">
    <property type="entry name" value="shape_MreD"/>
    <property type="match status" value="1"/>
</dbReference>
<evidence type="ECO:0000256" key="4">
    <source>
        <dbReference type="ARBA" id="ARBA00022692"/>
    </source>
</evidence>
<comment type="subcellular location">
    <subcellularLocation>
        <location evidence="1">Cell membrane</location>
        <topology evidence="1">Multi-pass membrane protein</topology>
    </subcellularLocation>
</comment>
<keyword evidence="7 8" id="KW-0472">Membrane</keyword>
<proteinExistence type="inferred from homology"/>
<keyword evidence="10" id="KW-1185">Reference proteome</keyword>
<evidence type="ECO:0000313" key="9">
    <source>
        <dbReference type="EMBL" id="MFB5267295.1"/>
    </source>
</evidence>
<dbReference type="RefSeq" id="WP_375355264.1">
    <property type="nucleotide sequence ID" value="NZ_JBHHMI010000007.1"/>
</dbReference>
<feature type="transmembrane region" description="Helical" evidence="8">
    <location>
        <begin position="138"/>
        <end position="159"/>
    </location>
</feature>
<feature type="transmembrane region" description="Helical" evidence="8">
    <location>
        <begin position="39"/>
        <end position="63"/>
    </location>
</feature>
<dbReference type="Gene3D" id="1.10.1760.20">
    <property type="match status" value="1"/>
</dbReference>
<feature type="transmembrane region" description="Helical" evidence="8">
    <location>
        <begin position="69"/>
        <end position="94"/>
    </location>
</feature>
<sequence>MRVRGQVLILLLFVLFIAEDTILPWLIPDAWQFRFSPNLTFVVILFVAVYYSRHTALVLGLVFGLLHDIIFYGSMIGAYSFAMGLSAYVMGLVFHSPRALMPVMMSVVLLGSLLLDSTVFGIYQLFQLNHQFFDWALVEYMAPDLFLHFVFALIIYVPVRKQLERLEKRVKKEEAA</sequence>
<name>A0ABV5ATG5_9BACL</name>
<feature type="transmembrane region" description="Helical" evidence="8">
    <location>
        <begin position="6"/>
        <end position="27"/>
    </location>
</feature>
<keyword evidence="3" id="KW-1003">Cell membrane</keyword>
<protein>
    <submittedName>
        <fullName evidence="9">Rod shape-determining protein MreD</fullName>
    </submittedName>
</protein>
<dbReference type="Proteomes" id="UP001580346">
    <property type="component" value="Unassembled WGS sequence"/>
</dbReference>
<dbReference type="InterPro" id="IPR007227">
    <property type="entry name" value="Cell_shape_determining_MreD"/>
</dbReference>
<evidence type="ECO:0000256" key="2">
    <source>
        <dbReference type="ARBA" id="ARBA00007776"/>
    </source>
</evidence>
<evidence type="ECO:0000313" key="10">
    <source>
        <dbReference type="Proteomes" id="UP001580346"/>
    </source>
</evidence>
<evidence type="ECO:0000256" key="7">
    <source>
        <dbReference type="ARBA" id="ARBA00023136"/>
    </source>
</evidence>
<dbReference type="EMBL" id="JBHHMI010000007">
    <property type="protein sequence ID" value="MFB5267295.1"/>
    <property type="molecule type" value="Genomic_DNA"/>
</dbReference>
<keyword evidence="6 8" id="KW-1133">Transmembrane helix</keyword>
<keyword evidence="4 8" id="KW-0812">Transmembrane</keyword>
<reference evidence="9 10" key="1">
    <citation type="submission" date="2024-09" db="EMBL/GenBank/DDBJ databases">
        <title>Paenibacillus zeirhizospherea sp. nov., isolated from surface of the maize (Zea mays) roots in a horticulture field, Hungary.</title>
        <authorList>
            <person name="Marton D."/>
            <person name="Farkas M."/>
            <person name="Bedics A."/>
            <person name="Toth E."/>
            <person name="Tancsics A."/>
            <person name="Boka K."/>
            <person name="Maroti G."/>
            <person name="Kriszt B."/>
            <person name="Cserhati M."/>
        </authorList>
    </citation>
    <scope>NUCLEOTIDE SEQUENCE [LARGE SCALE GENOMIC DNA]</scope>
    <source>
        <strain evidence="9 10">KCTC 33519</strain>
    </source>
</reference>
<evidence type="ECO:0000256" key="5">
    <source>
        <dbReference type="ARBA" id="ARBA00022960"/>
    </source>
</evidence>
<organism evidence="9 10">
    <name type="scientific">Paenibacillus enshidis</name>
    <dbReference type="NCBI Taxonomy" id="1458439"/>
    <lineage>
        <taxon>Bacteria</taxon>
        <taxon>Bacillati</taxon>
        <taxon>Bacillota</taxon>
        <taxon>Bacilli</taxon>
        <taxon>Bacillales</taxon>
        <taxon>Paenibacillaceae</taxon>
        <taxon>Paenibacillus</taxon>
    </lineage>
</organism>
<accession>A0ABV5ATG5</accession>
<evidence type="ECO:0000256" key="6">
    <source>
        <dbReference type="ARBA" id="ARBA00022989"/>
    </source>
</evidence>
<comment type="similarity">
    <text evidence="2">Belongs to the MreD family.</text>
</comment>
<evidence type="ECO:0000256" key="3">
    <source>
        <dbReference type="ARBA" id="ARBA00022475"/>
    </source>
</evidence>
<dbReference type="Pfam" id="PF04093">
    <property type="entry name" value="MreD"/>
    <property type="match status" value="1"/>
</dbReference>
<evidence type="ECO:0000256" key="1">
    <source>
        <dbReference type="ARBA" id="ARBA00004651"/>
    </source>
</evidence>